<dbReference type="Proteomes" id="UP000292423">
    <property type="component" value="Unassembled WGS sequence"/>
</dbReference>
<keyword evidence="10 15" id="KW-0238">DNA-binding</keyword>
<evidence type="ECO:0000256" key="1">
    <source>
        <dbReference type="ARBA" id="ARBA00022722"/>
    </source>
</evidence>
<name>A0A4Q7YN31_9GAMM</name>
<dbReference type="Gene3D" id="1.10.3170.10">
    <property type="entry name" value="Recbcd, chain B, domain 2"/>
    <property type="match status" value="1"/>
</dbReference>
<dbReference type="InterPro" id="IPR038726">
    <property type="entry name" value="PDDEXK_AddAB-type"/>
</dbReference>
<keyword evidence="6 15" id="KW-0347">Helicase</keyword>
<dbReference type="PROSITE" id="PS51198">
    <property type="entry name" value="UVRD_HELICASE_ATP_BIND"/>
    <property type="match status" value="1"/>
</dbReference>
<dbReference type="PROSITE" id="PS51217">
    <property type="entry name" value="UVRD_HELICASE_CTER"/>
    <property type="match status" value="1"/>
</dbReference>
<comment type="function">
    <text evidence="15">A helicase/nuclease that prepares dsDNA breaks (DSB) for recombinational DNA repair. Binds to DSBs and unwinds DNA via a highly rapid and processive ATP-dependent bidirectional helicase activity. Unwinds dsDNA until it encounters a Chi (crossover hotspot instigator) sequence from the 3' direction. Cuts ssDNA a few nucleotides 3' to the Chi site. The properties and activities of the enzyme are changed at Chi. The Chi-altered holoenzyme produces a long 3'-ssDNA overhang and facilitates RecA-binding to the ssDNA for homologous DNA recombination and repair. Holoenzyme degrades any linearized DNA that is unable to undergo homologous recombination. In the holoenzyme this subunit contributes ATPase, 3'-5' helicase, exonuclease activity and loads RecA onto ssDNA.</text>
</comment>
<evidence type="ECO:0000256" key="3">
    <source>
        <dbReference type="ARBA" id="ARBA00022741"/>
    </source>
</evidence>
<dbReference type="GO" id="GO:0016887">
    <property type="term" value="F:ATP hydrolysis activity"/>
    <property type="evidence" value="ECO:0007669"/>
    <property type="project" value="RHEA"/>
</dbReference>
<feature type="binding site" evidence="15">
    <location>
        <position position="1125"/>
    </location>
    <ligand>
        <name>Mg(2+)</name>
        <dbReference type="ChEBI" id="CHEBI:18420"/>
    </ligand>
</feature>
<feature type="binding site" evidence="15">
    <location>
        <position position="992"/>
    </location>
    <ligand>
        <name>Mg(2+)</name>
        <dbReference type="ChEBI" id="CHEBI:18420"/>
    </ligand>
</feature>
<dbReference type="InterPro" id="IPR011335">
    <property type="entry name" value="Restrct_endonuc-II-like"/>
</dbReference>
<evidence type="ECO:0000256" key="12">
    <source>
        <dbReference type="ARBA" id="ARBA00023235"/>
    </source>
</evidence>
<dbReference type="Pfam" id="PF00580">
    <property type="entry name" value="UvrD-helicase"/>
    <property type="match status" value="1"/>
</dbReference>
<dbReference type="GO" id="GO:0009338">
    <property type="term" value="C:exodeoxyribonuclease V complex"/>
    <property type="evidence" value="ECO:0007669"/>
    <property type="project" value="TreeGrafter"/>
</dbReference>
<evidence type="ECO:0000256" key="7">
    <source>
        <dbReference type="ARBA" id="ARBA00022839"/>
    </source>
</evidence>
<comment type="catalytic activity">
    <reaction evidence="15">
        <text>Exonucleolytic cleavage (in the presence of ATP) in either 5'- to 3'- or 3'- to 5'-direction to yield 5'-phosphooligonucleotides.</text>
        <dbReference type="EC" id="3.1.11.5"/>
    </reaction>
</comment>
<evidence type="ECO:0000313" key="21">
    <source>
        <dbReference type="Proteomes" id="UP000292423"/>
    </source>
</evidence>
<evidence type="ECO:0000313" key="20">
    <source>
        <dbReference type="EMBL" id="RZU38221.1"/>
    </source>
</evidence>
<dbReference type="GO" id="GO:0008854">
    <property type="term" value="F:exodeoxyribonuclease V activity"/>
    <property type="evidence" value="ECO:0007669"/>
    <property type="project" value="UniProtKB-EC"/>
</dbReference>
<keyword evidence="1 15" id="KW-0540">Nuclease</keyword>
<comment type="domain">
    <text evidence="15">The N-terminal DNA-binding domain is a ssDNA-dependent ATPase and has ATP-dependent 3'-5' helicase function. This domain interacts with RecC.</text>
</comment>
<evidence type="ECO:0000256" key="6">
    <source>
        <dbReference type="ARBA" id="ARBA00022806"/>
    </source>
</evidence>
<dbReference type="EMBL" id="SHKX01000014">
    <property type="protein sequence ID" value="RZU38221.1"/>
    <property type="molecule type" value="Genomic_DNA"/>
</dbReference>
<dbReference type="GO" id="GO:0005524">
    <property type="term" value="F:ATP binding"/>
    <property type="evidence" value="ECO:0007669"/>
    <property type="project" value="UniProtKB-UniRule"/>
</dbReference>
<gene>
    <name evidence="15" type="primary">recB</name>
    <name evidence="20" type="ORF">EV700_2799</name>
</gene>
<evidence type="ECO:0000256" key="10">
    <source>
        <dbReference type="ARBA" id="ARBA00023125"/>
    </source>
</evidence>
<feature type="region of interest" description="DNA-binding and helicase activity, interacts with RecC" evidence="15">
    <location>
        <begin position="1"/>
        <end position="885"/>
    </location>
</feature>
<feature type="region of interest" description="Nuclease activity, interacts with RecD and RecA" evidence="15">
    <location>
        <begin position="918"/>
        <end position="1224"/>
    </location>
</feature>
<evidence type="ECO:0000256" key="5">
    <source>
        <dbReference type="ARBA" id="ARBA00022801"/>
    </source>
</evidence>
<comment type="cofactor">
    <cofactor evidence="15">
        <name>Mg(2+)</name>
        <dbReference type="ChEBI" id="CHEBI:18420"/>
    </cofactor>
    <text evidence="15">Binds 1 Mg(2+) ion per subunit.</text>
</comment>
<dbReference type="InterPro" id="IPR014017">
    <property type="entry name" value="DNA_helicase_UvrD-like_C"/>
</dbReference>
<dbReference type="InterPro" id="IPR011604">
    <property type="entry name" value="PDDEXK-like_dom_sf"/>
</dbReference>
<evidence type="ECO:0000256" key="11">
    <source>
        <dbReference type="ARBA" id="ARBA00023204"/>
    </source>
</evidence>
<dbReference type="InterPro" id="IPR000212">
    <property type="entry name" value="DNA_helicase_UvrD/REP"/>
</dbReference>
<dbReference type="Gene3D" id="1.10.486.10">
    <property type="entry name" value="PCRA, domain 4"/>
    <property type="match status" value="1"/>
</dbReference>
<protein>
    <recommendedName>
        <fullName evidence="15">RecBCD enzyme subunit RecB</fullName>
        <ecNumber evidence="15">3.1.11.5</ecNumber>
        <ecNumber evidence="15">5.6.2.4</ecNumber>
    </recommendedName>
    <alternativeName>
        <fullName evidence="15">DNA 3'-5' helicase subunit RecB</fullName>
    </alternativeName>
    <alternativeName>
        <fullName evidence="15">Exonuclease V subunit RecB</fullName>
        <shortName evidence="15">ExoV subunit RecB</shortName>
    </alternativeName>
    <alternativeName>
        <fullName evidence="15">Helicase/nuclease RecBCD subunit RecB</fullName>
    </alternativeName>
</protein>
<feature type="region of interest" description="Disordered" evidence="17">
    <location>
        <begin position="928"/>
        <end position="964"/>
    </location>
</feature>
<dbReference type="PANTHER" id="PTHR11070">
    <property type="entry name" value="UVRD / RECB / PCRA DNA HELICASE FAMILY MEMBER"/>
    <property type="match status" value="1"/>
</dbReference>
<keyword evidence="8 15" id="KW-0067">ATP-binding</keyword>
<dbReference type="Gene3D" id="3.40.50.300">
    <property type="entry name" value="P-loop containing nucleotide triphosphate hydrolases"/>
    <property type="match status" value="2"/>
</dbReference>
<keyword evidence="4 15" id="KW-0227">DNA damage</keyword>
<accession>A0A4Q7YN31</accession>
<organism evidence="20 21">
    <name type="scientific">Fluviicoccus keumensis</name>
    <dbReference type="NCBI Taxonomy" id="1435465"/>
    <lineage>
        <taxon>Bacteria</taxon>
        <taxon>Pseudomonadati</taxon>
        <taxon>Pseudomonadota</taxon>
        <taxon>Gammaproteobacteria</taxon>
        <taxon>Moraxellales</taxon>
        <taxon>Moraxellaceae</taxon>
        <taxon>Fluviicoccus</taxon>
    </lineage>
</organism>
<dbReference type="EC" id="5.6.2.4" evidence="15"/>
<dbReference type="SUPFAM" id="SSF52540">
    <property type="entry name" value="P-loop containing nucleoside triphosphate hydrolases"/>
    <property type="match status" value="1"/>
</dbReference>
<proteinExistence type="inferred from homology"/>
<evidence type="ECO:0000256" key="2">
    <source>
        <dbReference type="ARBA" id="ARBA00022723"/>
    </source>
</evidence>
<dbReference type="GO" id="GO:0000287">
    <property type="term" value="F:magnesium ion binding"/>
    <property type="evidence" value="ECO:0007669"/>
    <property type="project" value="UniProtKB-UniRule"/>
</dbReference>
<keyword evidence="7 15" id="KW-0269">Exonuclease</keyword>
<evidence type="ECO:0000256" key="17">
    <source>
        <dbReference type="SAM" id="MobiDB-lite"/>
    </source>
</evidence>
<evidence type="ECO:0000256" key="16">
    <source>
        <dbReference type="PROSITE-ProRule" id="PRU00560"/>
    </source>
</evidence>
<reference evidence="20 21" key="1">
    <citation type="submission" date="2019-02" db="EMBL/GenBank/DDBJ databases">
        <title>Genomic Encyclopedia of Type Strains, Phase IV (KMG-IV): sequencing the most valuable type-strain genomes for metagenomic binning, comparative biology and taxonomic classification.</title>
        <authorList>
            <person name="Goeker M."/>
        </authorList>
    </citation>
    <scope>NUCLEOTIDE SEQUENCE [LARGE SCALE GENOMIC DNA]</scope>
    <source>
        <strain evidence="20 21">DSM 105135</strain>
    </source>
</reference>
<keyword evidence="11 15" id="KW-0234">DNA repair</keyword>
<keyword evidence="3 15" id="KW-0547">Nucleotide-binding</keyword>
<feature type="binding site" evidence="16">
    <location>
        <begin position="22"/>
        <end position="29"/>
    </location>
    <ligand>
        <name>ATP</name>
        <dbReference type="ChEBI" id="CHEBI:30616"/>
    </ligand>
</feature>
<dbReference type="EC" id="3.1.11.5" evidence="15"/>
<evidence type="ECO:0000256" key="9">
    <source>
        <dbReference type="ARBA" id="ARBA00022842"/>
    </source>
</evidence>
<feature type="compositionally biased region" description="Low complexity" evidence="17">
    <location>
        <begin position="937"/>
        <end position="947"/>
    </location>
</feature>
<feature type="domain" description="UvrD-like helicase ATP-binding" evidence="18">
    <location>
        <begin position="1"/>
        <end position="472"/>
    </location>
</feature>
<dbReference type="SUPFAM" id="SSF52980">
    <property type="entry name" value="Restriction endonuclease-like"/>
    <property type="match status" value="1"/>
</dbReference>
<dbReference type="GO" id="GO:0043138">
    <property type="term" value="F:3'-5' DNA helicase activity"/>
    <property type="evidence" value="ECO:0007669"/>
    <property type="project" value="UniProtKB-UniRule"/>
</dbReference>
<comment type="similarity">
    <text evidence="15">Belongs to the helicase family. UvrD subfamily.</text>
</comment>
<keyword evidence="21" id="KW-1185">Reference proteome</keyword>
<feature type="domain" description="UvrD-like helicase C-terminal" evidence="19">
    <location>
        <begin position="513"/>
        <end position="774"/>
    </location>
</feature>
<comment type="miscellaneous">
    <text evidence="15">In the RecBCD complex, RecB has a slow 3'-5' helicase, an exonuclease activity and loads RecA onto ssDNA, RecD has a fast 5'-3' helicase activity, while RecC stimulates the ATPase and processivity of the RecB helicase and contributes to recognition of the Chi site.</text>
</comment>
<dbReference type="RefSeq" id="WP_130414871.1">
    <property type="nucleotide sequence ID" value="NZ_SHKX01000014.1"/>
</dbReference>
<dbReference type="CDD" id="cd22352">
    <property type="entry name" value="RecB_C-like"/>
    <property type="match status" value="1"/>
</dbReference>
<dbReference type="InterPro" id="IPR014016">
    <property type="entry name" value="UvrD-like_ATP-bd"/>
</dbReference>
<comment type="catalytic activity">
    <reaction evidence="14 15">
        <text>ATP + H2O = ADP + phosphate + H(+)</text>
        <dbReference type="Rhea" id="RHEA:13065"/>
        <dbReference type="ChEBI" id="CHEBI:15377"/>
        <dbReference type="ChEBI" id="CHEBI:15378"/>
        <dbReference type="ChEBI" id="CHEBI:30616"/>
        <dbReference type="ChEBI" id="CHEBI:43474"/>
        <dbReference type="ChEBI" id="CHEBI:456216"/>
        <dbReference type="EC" id="5.6.2.4"/>
    </reaction>
</comment>
<keyword evidence="12 15" id="KW-0413">Isomerase</keyword>
<keyword evidence="2 15" id="KW-0479">Metal-binding</keyword>
<dbReference type="GO" id="GO:0003677">
    <property type="term" value="F:DNA binding"/>
    <property type="evidence" value="ECO:0007669"/>
    <property type="project" value="UniProtKB-UniRule"/>
</dbReference>
<dbReference type="GO" id="GO:0005829">
    <property type="term" value="C:cytosol"/>
    <property type="evidence" value="ECO:0007669"/>
    <property type="project" value="TreeGrafter"/>
</dbReference>
<evidence type="ECO:0000256" key="15">
    <source>
        <dbReference type="HAMAP-Rule" id="MF_01485"/>
    </source>
</evidence>
<dbReference type="InterPro" id="IPR027417">
    <property type="entry name" value="P-loop_NTPase"/>
</dbReference>
<comment type="catalytic activity">
    <reaction evidence="13 15">
        <text>Couples ATP hydrolysis with the unwinding of duplex DNA by translocating in the 3'-5' direction.</text>
        <dbReference type="EC" id="5.6.2.4"/>
    </reaction>
</comment>
<evidence type="ECO:0000256" key="4">
    <source>
        <dbReference type="ARBA" id="ARBA00022763"/>
    </source>
</evidence>
<keyword evidence="9 15" id="KW-0460">Magnesium</keyword>
<dbReference type="GO" id="GO:0000724">
    <property type="term" value="P:double-strand break repair via homologous recombination"/>
    <property type="evidence" value="ECO:0007669"/>
    <property type="project" value="UniProtKB-UniRule"/>
</dbReference>
<dbReference type="HAMAP" id="MF_01485">
    <property type="entry name" value="RecB"/>
    <property type="match status" value="1"/>
</dbReference>
<feature type="binding site" evidence="15">
    <location>
        <position position="1112"/>
    </location>
    <ligand>
        <name>Mg(2+)</name>
        <dbReference type="ChEBI" id="CHEBI:18420"/>
    </ligand>
</feature>
<comment type="subunit">
    <text evidence="15">Heterotrimer of RecB, RecC and RecD. All subunits contribute to DNA-binding. Interacts with RecA.</text>
</comment>
<dbReference type="InterPro" id="IPR004586">
    <property type="entry name" value="RecB"/>
</dbReference>
<evidence type="ECO:0000256" key="13">
    <source>
        <dbReference type="ARBA" id="ARBA00034617"/>
    </source>
</evidence>
<evidence type="ECO:0000259" key="18">
    <source>
        <dbReference type="PROSITE" id="PS51198"/>
    </source>
</evidence>
<evidence type="ECO:0000259" key="19">
    <source>
        <dbReference type="PROSITE" id="PS51217"/>
    </source>
</evidence>
<keyword evidence="5 15" id="KW-0378">Hydrolase</keyword>
<dbReference type="OrthoDB" id="9810135at2"/>
<dbReference type="Gene3D" id="3.90.320.10">
    <property type="match status" value="1"/>
</dbReference>
<dbReference type="Pfam" id="PF13361">
    <property type="entry name" value="UvrD_C"/>
    <property type="match status" value="1"/>
</dbReference>
<dbReference type="AlphaFoldDB" id="A0A4Q7YN31"/>
<comment type="caution">
    <text evidence="20">The sequence shown here is derived from an EMBL/GenBank/DDBJ whole genome shotgun (WGS) entry which is preliminary data.</text>
</comment>
<sequence length="1224" mass="135885">MSELKKIPAIDAPLSGVQLIQASAGTGKTWTLSALFARLVLERGLEPKQILAITFTKAAAAELRDRIRKRLVETLAAVQRAEDGEAVDDPFYTPLLARLTDRTTARMRLKQALADFDLATITTIHGFCQGVLSEQALASGAPLDVEVITDTSPLLREIIQDFCRRQWRQADPLLVSYYLNTGAFSLGELQKFVQGVLNQGQAQLFIGADSGNDAALTRGKQQLDALQVLWQQEQAAVRALLAEHGHMLSQTSYKPELIRKGLGALDRFLRDPSAGLAEFIGSGSTAAKAFLKVIENFSSDKLQEKTAKKYAGQFPHHALFDALHDLPEQLEDCRAAIQRQSRLFRQQLAVYCQETLTRRLQQQQAQNFDMQIKGLAQALGDADTGPGLAEALRARYPAALVDEFQDTDDAQYRILQAVYLNADPADSVLFLVGDPKQAIYRFRGADVYTYLRAYDDVPDSAKHDLADNQRSVKPLIEALNAFFAQKDDAFWPRPEQGEDQAKITYTPVGKGAKPCAALVDLRESAGTDRQPLRFLTPDGDCGNSKDDGVRWAVRATVNEIVRLLHGAQEEKLLLDGKPVQGRDIAILVRAHYQADQLRRELARAGVKAAMQSNEKVFASAEAEDLSQLLAAMAEPHHEGKVRAALATRLCGATVADFLRWQTDTAGWTEQLQRFQDYQQTWLRRGFMVAWREFLQRDSVVARVATLPGGERILTNLLHLAELLHEEDRQRDGQHHLCEWLAQQRRQPQDSANAELRLESDENLVKILTIHASKGLEYPIVFAPVLWTPPDPNRGTPFYHKDGEAIFDLRDDLDPGDQKLLEREVLSEDLRLGYVALTRAAQRCYVAWFPVDTAKTTVDDSCLGHWLPQGEGSLHALSEQHPGLIAVQPVAFDAVQRLPARGDRLPELRETPAPAVPGGWRVTSFSDLNNNSQPQTITLPAAPVTPDDTAADHDRDAPQPVLDPAPPLAELPLRFRFPHPARLPASVTGNCLHGLFEHLDFTRPVAQQSTEHGHALVERQLRRYGVLTGDDTDTPLLVQDVADWLDEVLATPLAPGLRLADIPRAHTLRELDFHLPLPALRTRALVDTLRQAGLPVPELGDQTIRGFLKGSIDLVFRHEGRWYVADYKSNRLGHDYAAFGPHGLAQAMAHGGYHLQAALYAVALHRWLRSRLRDYDPAVHLGGVYYLFIRGMHPAQGAHGVHAWQPSVALLDTLSQLLAAEEATT</sequence>
<evidence type="ECO:0000256" key="8">
    <source>
        <dbReference type="ARBA" id="ARBA00022840"/>
    </source>
</evidence>
<comment type="domain">
    <text evidence="15">The C-terminal domain has nuclease activity and interacts with RecD. It interacts with RecA, facilitating its loading onto ssDNA.</text>
</comment>
<dbReference type="NCBIfam" id="TIGR00609">
    <property type="entry name" value="recB"/>
    <property type="match status" value="1"/>
</dbReference>
<feature type="active site" description="For nuclease activity" evidence="15">
    <location>
        <position position="1125"/>
    </location>
</feature>
<dbReference type="Pfam" id="PF12705">
    <property type="entry name" value="PDDEXK_1"/>
    <property type="match status" value="1"/>
</dbReference>
<evidence type="ECO:0000256" key="14">
    <source>
        <dbReference type="ARBA" id="ARBA00048988"/>
    </source>
</evidence>
<dbReference type="PANTHER" id="PTHR11070:SF23">
    <property type="entry name" value="RECBCD ENZYME SUBUNIT RECB"/>
    <property type="match status" value="1"/>
</dbReference>